<evidence type="ECO:0000256" key="7">
    <source>
        <dbReference type="SAM" id="MobiDB-lite"/>
    </source>
</evidence>
<name>A0ABQ9FWH4_TEGGR</name>
<dbReference type="EMBL" id="JARBDR010000018">
    <property type="protein sequence ID" value="KAJ8321609.1"/>
    <property type="molecule type" value="Genomic_DNA"/>
</dbReference>
<feature type="region of interest" description="Disordered" evidence="7">
    <location>
        <begin position="1"/>
        <end position="90"/>
    </location>
</feature>
<sequence>MKMADFDAFETADQPPQTQEEDPAAAFLAREQTELAGLEDDNFGDENPAAEEQTDFDPFSGGQEQTNAGQGEMFGDEAQDLENDQWLRIF</sequence>
<protein>
    <recommendedName>
        <fullName evidence="6">Clathrin light chain</fullName>
    </recommendedName>
</protein>
<dbReference type="Pfam" id="PF01086">
    <property type="entry name" value="Clathrin_lg_ch"/>
    <property type="match status" value="1"/>
</dbReference>
<reference evidence="8 9" key="1">
    <citation type="submission" date="2022-12" db="EMBL/GenBank/DDBJ databases">
        <title>Chromosome-level genome of Tegillarca granosa.</title>
        <authorList>
            <person name="Kim J."/>
        </authorList>
    </citation>
    <scope>NUCLEOTIDE SEQUENCE [LARGE SCALE GENOMIC DNA]</scope>
    <source>
        <strain evidence="8">Teg-2019</strain>
        <tissue evidence="8">Adductor muscle</tissue>
    </source>
</reference>
<evidence type="ECO:0000256" key="3">
    <source>
        <dbReference type="ARBA" id="ARBA00023136"/>
    </source>
</evidence>
<keyword evidence="9" id="KW-1185">Reference proteome</keyword>
<dbReference type="Proteomes" id="UP001217089">
    <property type="component" value="Unassembled WGS sequence"/>
</dbReference>
<comment type="caution">
    <text evidence="8">The sequence shown here is derived from an EMBL/GenBank/DDBJ whole genome shotgun (WGS) entry which is preliminary data.</text>
</comment>
<dbReference type="InterPro" id="IPR000996">
    <property type="entry name" value="Clathrin_L-chain"/>
</dbReference>
<evidence type="ECO:0000256" key="5">
    <source>
        <dbReference type="ARBA" id="ARBA00023329"/>
    </source>
</evidence>
<comment type="subcellular location">
    <subcellularLocation>
        <location evidence="1 6">Cytoplasmic vesicle membrane</location>
        <topology evidence="1 6">Peripheral membrane protein</topology>
        <orientation evidence="1 6">Cytoplasmic side</orientation>
    </subcellularLocation>
    <subcellularLocation>
        <location evidence="6">Membrane</location>
        <location evidence="6">Coated pit</location>
        <topology evidence="6">Peripheral membrane protein</topology>
        <orientation evidence="6">Cytoplasmic side</orientation>
    </subcellularLocation>
    <text evidence="6">Cytoplasmic face of coated pits and vesicles.</text>
</comment>
<evidence type="ECO:0000256" key="1">
    <source>
        <dbReference type="ARBA" id="ARBA00004180"/>
    </source>
</evidence>
<keyword evidence="4 6" id="KW-0168">Coated pit</keyword>
<accession>A0ABQ9FWH4</accession>
<feature type="compositionally biased region" description="Acidic residues" evidence="7">
    <location>
        <begin position="37"/>
        <end position="55"/>
    </location>
</feature>
<keyword evidence="5 6" id="KW-0968">Cytoplasmic vesicle</keyword>
<keyword evidence="3 6" id="KW-0472">Membrane</keyword>
<evidence type="ECO:0000256" key="6">
    <source>
        <dbReference type="RuleBase" id="RU363137"/>
    </source>
</evidence>
<gene>
    <name evidence="8" type="ORF">KUTeg_000080</name>
</gene>
<feature type="compositionally biased region" description="Acidic residues" evidence="7">
    <location>
        <begin position="74"/>
        <end position="83"/>
    </location>
</feature>
<comment type="similarity">
    <text evidence="2 6">Belongs to the clathrin light chain family.</text>
</comment>
<comment type="function">
    <text evidence="6">Clathrin is the major protein of the polyhedral coat of coated pits and vesicles.</text>
</comment>
<evidence type="ECO:0000313" key="9">
    <source>
        <dbReference type="Proteomes" id="UP001217089"/>
    </source>
</evidence>
<organism evidence="8 9">
    <name type="scientific">Tegillarca granosa</name>
    <name type="common">Malaysian cockle</name>
    <name type="synonym">Anadara granosa</name>
    <dbReference type="NCBI Taxonomy" id="220873"/>
    <lineage>
        <taxon>Eukaryota</taxon>
        <taxon>Metazoa</taxon>
        <taxon>Spiralia</taxon>
        <taxon>Lophotrochozoa</taxon>
        <taxon>Mollusca</taxon>
        <taxon>Bivalvia</taxon>
        <taxon>Autobranchia</taxon>
        <taxon>Pteriomorphia</taxon>
        <taxon>Arcoida</taxon>
        <taxon>Arcoidea</taxon>
        <taxon>Arcidae</taxon>
        <taxon>Tegillarca</taxon>
    </lineage>
</organism>
<evidence type="ECO:0000256" key="4">
    <source>
        <dbReference type="ARBA" id="ARBA00023176"/>
    </source>
</evidence>
<evidence type="ECO:0000256" key="2">
    <source>
        <dbReference type="ARBA" id="ARBA00005263"/>
    </source>
</evidence>
<proteinExistence type="inferred from homology"/>
<evidence type="ECO:0000313" key="8">
    <source>
        <dbReference type="EMBL" id="KAJ8321609.1"/>
    </source>
</evidence>